<protein>
    <recommendedName>
        <fullName evidence="5">RING-type E3 ubiquitin transferase</fullName>
        <ecNumber evidence="5">2.3.2.27</ecNumber>
    </recommendedName>
</protein>
<dbReference type="GO" id="GO:0016567">
    <property type="term" value="P:protein ubiquitination"/>
    <property type="evidence" value="ECO:0007669"/>
    <property type="project" value="InterPro"/>
</dbReference>
<dbReference type="InterPro" id="IPR029487">
    <property type="entry name" value="NEL_dom"/>
</dbReference>
<dbReference type="InterPro" id="IPR051071">
    <property type="entry name" value="LRR-bact_E3_ubiq_ligases"/>
</dbReference>
<dbReference type="InterPro" id="IPR032675">
    <property type="entry name" value="LRR_dom_sf"/>
</dbReference>
<comment type="caution">
    <text evidence="17">The sequence shown here is derived from an EMBL/GenBank/DDBJ whole genome shotgun (WGS) entry which is preliminary data.</text>
</comment>
<keyword evidence="7" id="KW-0433">Leucine-rich repeat</keyword>
<comment type="PTM">
    <text evidence="14">Ubiquitinated in the presence of host E1 ubiquitin-activating enzyme, E2 ubiquitin-conjugating enzyme and ubiquitin.</text>
</comment>
<dbReference type="InterPro" id="IPR003591">
    <property type="entry name" value="Leu-rich_rpt_typical-subtyp"/>
</dbReference>
<keyword evidence="12" id="KW-0843">Virulence</keyword>
<evidence type="ECO:0000256" key="1">
    <source>
        <dbReference type="ARBA" id="ARBA00000900"/>
    </source>
</evidence>
<dbReference type="Pfam" id="PF14496">
    <property type="entry name" value="NEL"/>
    <property type="match status" value="1"/>
</dbReference>
<evidence type="ECO:0000313" key="19">
    <source>
        <dbReference type="Proteomes" id="UP000628137"/>
    </source>
</evidence>
<keyword evidence="10 14" id="KW-0833">Ubl conjugation pathway</keyword>
<evidence type="ECO:0000256" key="2">
    <source>
        <dbReference type="ARBA" id="ARBA00004192"/>
    </source>
</evidence>
<dbReference type="Pfam" id="PF20178">
    <property type="entry name" value="ToxA_N"/>
    <property type="match status" value="1"/>
</dbReference>
<evidence type="ECO:0000256" key="14">
    <source>
        <dbReference type="PROSITE-ProRule" id="PRU01398"/>
    </source>
</evidence>
<dbReference type="InterPro" id="IPR001611">
    <property type="entry name" value="Leu-rich_rpt"/>
</dbReference>
<keyword evidence="19" id="KW-1185">Reference proteome</keyword>
<comment type="similarity">
    <text evidence="4 14">Belongs to the LRR-containing bacterial E3 ligase family.</text>
</comment>
<accession>A0A923GEK9</accession>
<reference evidence="18" key="3">
    <citation type="submission" date="2021-06" db="EMBL/GenBank/DDBJ databases">
        <title>Updating the genus Pseudomonas: Description of 43 new species and partition of the Pseudomonas putida group.</title>
        <authorList>
            <person name="Girard L."/>
            <person name="Lood C."/>
            <person name="Vandamme P."/>
            <person name="Rokni-Zadeh H."/>
            <person name="Van Noort V."/>
            <person name="Hofte M."/>
            <person name="Lavigne R."/>
            <person name="De Mot R."/>
        </authorList>
    </citation>
    <scope>NUCLEOTIDE SEQUENCE</scope>
    <source>
        <strain evidence="18">RW4S2</strain>
    </source>
</reference>
<dbReference type="GO" id="GO:0030430">
    <property type="term" value="C:host cell cytoplasm"/>
    <property type="evidence" value="ECO:0007669"/>
    <property type="project" value="UniProtKB-SubCell"/>
</dbReference>
<name>A0A923GEK9_9PSED</name>
<evidence type="ECO:0000256" key="15">
    <source>
        <dbReference type="SAM" id="Coils"/>
    </source>
</evidence>
<evidence type="ECO:0000256" key="12">
    <source>
        <dbReference type="ARBA" id="ARBA00023026"/>
    </source>
</evidence>
<sequence length="1495" mass="168105">MHTHQRLEQAEQDRIIAARLPGWIRAVSAGHAAVLREALKGSLDCRYRLAALLQRIDGIEQFTAPILQKALRDRCNIGHELGQLWFRTAYERPLSTYAPIRVPLSEKVYYQIPLLEAALRNFTRDESQAGGQAPGNGLFDDAGASLAQLDAIRFAALVRELDLGERYQAHVQARLGSAEAQALLADNMRHALLLDAFRARHDSVLSEAELELVIGLWRQGWLPQLDDKRVIGKRLEVLGCPLQQIVVLDVRDETFAPIHTSSQRVLVYIPGDPHGPWSAHEDLHRFARRILGQRLRNADYQAFFARFVRRRDSQAFFSQVITGYAGLPIWANIDLHERAHRVGGYLFKDFAALRTAQIKDDAALIATPVAKLDREVQAAHERYLATLGVTLLSAASLYVPALGLTLLAMIAWRWLGEVFEAVESWREGETREALEHVTQVVIEATLVAATAAAGSAAQQAWTRSALVDGLSQARLEDGTQRLWNADLSVFRSELPPAATSDEQGIWRYGGQAWIAMGGHHYRVVQRSIDGHWQLLPHAGHGPLLLHNGAGAWRLWSEQPMQWQGSGYLFRRLGGQMATLDDEQIEEVLAVHRLEDEHLRALHVLGQAPEPGLLDSVQRVLLDQRIRRLVNRLRSGLPADDRAALEQARQLEGGQTLSDPALAELAWKRRRTLFQRLYAVEAFQDDPAVQALQRQFPGLHGHAARALLAQASSAERTRLLASGRVPLGLAEAARRMLVPVRVARVFESLLWDTPQNLDLARVTLGMLKHLPAAERGVRWSVFDGDAGTRALAKSEEGTHACGLVHRNGIFQRTDAQGEAVGEAGELFEVMAGGYTDDQRRALQVGEPFAHNLRVTVTRLAQARRAEVEQLLSPARPGSLRLPSRLDDGRIGYPLSGRNPGSASSSYQPGPFLRRVRYLYPAFSDEEVFAWIEQARSSAIGLERTLQQFEREFEALNRQLRRWVHEAPAGREREDRRRLRRALRGCWQRAYDEGMQAEGTNTVYRWEVASSRSLPEFPEPIVFDHVRVLTLRNMQIEHLPESFLRAFPNIRAVEMPYNRLERVPQALLGMSSLQSLDLRANRISLDPGQATILASCPYLRQVNLSHNPLGRGFSLTGLPQLRELHLAATGISELPYGLMQSTSLRVVDLRDNLLTSVPEGFYQSRLWIEGNVQLSGNPLSESESLRLRNALQAAAVPPEDDEAAPVSARVRWMDAGGAQQRAELDRYWRALEAMPDALDFFTLIERLMETADFQHVTGARFLAGRVLAMMRAMAHSTELCQELFSNAAQLTCQDSVALRFDDLETRLLVWRAQGQAATGSQERRLLRLGRQLWRLEEVDRIALRDIQERQLGGSDPDQIEVVLAYRVALREALELPLQTQGMSFRPIAGVDARRIARARNLVLRHETGERLASSLIDRAFWQTHLRNAYPARFDALNAPFHERLEVLQADNTAPEPQREAQINRLASEQRRAERELMHALTLDALDAESEQEVIYVR</sequence>
<evidence type="ECO:0000256" key="10">
    <source>
        <dbReference type="ARBA" id="ARBA00022786"/>
    </source>
</evidence>
<organism evidence="17">
    <name type="scientific">Pseudomonas vlassakiae</name>
    <dbReference type="NCBI Taxonomy" id="485888"/>
    <lineage>
        <taxon>Bacteria</taxon>
        <taxon>Pseudomonadati</taxon>
        <taxon>Pseudomonadota</taxon>
        <taxon>Gammaproteobacteria</taxon>
        <taxon>Pseudomonadales</taxon>
        <taxon>Pseudomonadaceae</taxon>
        <taxon>Pseudomonas</taxon>
    </lineage>
</organism>
<evidence type="ECO:0000256" key="7">
    <source>
        <dbReference type="ARBA" id="ARBA00022614"/>
    </source>
</evidence>
<dbReference type="SUPFAM" id="SSF52058">
    <property type="entry name" value="L domain-like"/>
    <property type="match status" value="1"/>
</dbReference>
<evidence type="ECO:0000313" key="18">
    <source>
        <dbReference type="EMBL" id="MBV4540209.1"/>
    </source>
</evidence>
<gene>
    <name evidence="18" type="ORF">HU738_004035</name>
    <name evidence="17" type="ORF">HU738_01870</name>
</gene>
<dbReference type="Pfam" id="PF13855">
    <property type="entry name" value="LRR_8"/>
    <property type="match status" value="1"/>
</dbReference>
<dbReference type="PANTHER" id="PTHR47114:SF2">
    <property type="entry name" value="OLIGODENDROCYTE-MYELIN GLYCOPROTEIN"/>
    <property type="match status" value="1"/>
</dbReference>
<evidence type="ECO:0000256" key="4">
    <source>
        <dbReference type="ARBA" id="ARBA00009868"/>
    </source>
</evidence>
<keyword evidence="15" id="KW-0175">Coiled coil</keyword>
<dbReference type="RefSeq" id="WP_186601064.1">
    <property type="nucleotide sequence ID" value="NZ_JABWRP020000002.1"/>
</dbReference>
<dbReference type="InterPro" id="IPR046673">
    <property type="entry name" value="ToxA_N"/>
</dbReference>
<evidence type="ECO:0000259" key="16">
    <source>
        <dbReference type="PROSITE" id="PS52053"/>
    </source>
</evidence>
<evidence type="ECO:0000313" key="17">
    <source>
        <dbReference type="EMBL" id="MBC3469293.1"/>
    </source>
</evidence>
<keyword evidence="11 14" id="KW-0832">Ubl conjugation</keyword>
<evidence type="ECO:0000256" key="3">
    <source>
        <dbReference type="ARBA" id="ARBA00004613"/>
    </source>
</evidence>
<dbReference type="Gene3D" id="3.80.10.10">
    <property type="entry name" value="Ribonuclease Inhibitor"/>
    <property type="match status" value="1"/>
</dbReference>
<dbReference type="PROSITE" id="PS52053">
    <property type="entry name" value="NEL"/>
    <property type="match status" value="1"/>
</dbReference>
<feature type="coiled-coil region" evidence="15">
    <location>
        <begin position="930"/>
        <end position="964"/>
    </location>
</feature>
<dbReference type="PANTHER" id="PTHR47114">
    <property type="match status" value="1"/>
</dbReference>
<dbReference type="EC" id="2.3.2.27" evidence="5"/>
<dbReference type="GO" id="GO:0005576">
    <property type="term" value="C:extracellular region"/>
    <property type="evidence" value="ECO:0007669"/>
    <property type="project" value="UniProtKB-SubCell"/>
</dbReference>
<dbReference type="EMBL" id="JABWRP010000001">
    <property type="protein sequence ID" value="MBC3469293.1"/>
    <property type="molecule type" value="Genomic_DNA"/>
</dbReference>
<evidence type="ECO:0000256" key="11">
    <source>
        <dbReference type="ARBA" id="ARBA00022843"/>
    </source>
</evidence>
<reference evidence="17" key="2">
    <citation type="submission" date="2020-07" db="EMBL/GenBank/DDBJ databases">
        <authorList>
            <person name="Lood C."/>
            <person name="Girard L."/>
        </authorList>
    </citation>
    <scope>NUCLEOTIDE SEQUENCE</scope>
    <source>
        <strain evidence="17">RW4S2</strain>
    </source>
</reference>
<evidence type="ECO:0000256" key="5">
    <source>
        <dbReference type="ARBA" id="ARBA00012483"/>
    </source>
</evidence>
<feature type="domain" description="NEL" evidence="16">
    <location>
        <begin position="1202"/>
        <end position="1495"/>
    </location>
</feature>
<proteinExistence type="inferred from homology"/>
<keyword evidence="6 14" id="KW-0964">Secreted</keyword>
<dbReference type="SMART" id="SM00369">
    <property type="entry name" value="LRR_TYP"/>
    <property type="match status" value="4"/>
</dbReference>
<keyword evidence="13 14" id="KW-1035">Host cytoplasm</keyword>
<comment type="subcellular location">
    <subcellularLocation>
        <location evidence="2">Host cytoplasm</location>
    </subcellularLocation>
    <subcellularLocation>
        <location evidence="3">Secreted</location>
    </subcellularLocation>
</comment>
<reference evidence="17 19" key="1">
    <citation type="journal article" date="2020" name="Microorganisms">
        <title>Reliable Identification of Environmental Pseudomonas Isolates Using the rpoD Gene.</title>
        <authorList>
            <consortium name="The Broad Institute Genome Sequencing Platform"/>
            <person name="Girard L."/>
            <person name="Lood C."/>
            <person name="Rokni-Zadeh H."/>
            <person name="van Noort V."/>
            <person name="Lavigne R."/>
            <person name="De Mot R."/>
        </authorList>
    </citation>
    <scope>NUCLEOTIDE SEQUENCE</scope>
    <source>
        <strain evidence="17 19">RW4S2</strain>
    </source>
</reference>
<keyword evidence="8 14" id="KW-0808">Transferase</keyword>
<evidence type="ECO:0000256" key="13">
    <source>
        <dbReference type="ARBA" id="ARBA00023200"/>
    </source>
</evidence>
<feature type="active site" description="Glycyl thioester intermediate" evidence="14">
    <location>
        <position position="1290"/>
    </location>
</feature>
<evidence type="ECO:0000256" key="6">
    <source>
        <dbReference type="ARBA" id="ARBA00022525"/>
    </source>
</evidence>
<dbReference type="GO" id="GO:0061630">
    <property type="term" value="F:ubiquitin protein ligase activity"/>
    <property type="evidence" value="ECO:0007669"/>
    <property type="project" value="UniProtKB-EC"/>
</dbReference>
<dbReference type="EMBL" id="JABWRP020000002">
    <property type="protein sequence ID" value="MBV4540209.1"/>
    <property type="molecule type" value="Genomic_DNA"/>
</dbReference>
<evidence type="ECO:0000256" key="9">
    <source>
        <dbReference type="ARBA" id="ARBA00022737"/>
    </source>
</evidence>
<keyword evidence="9" id="KW-0677">Repeat</keyword>
<dbReference type="Gene3D" id="1.20.58.360">
    <property type="entry name" value="Shigella T3SS effector IpaH defines"/>
    <property type="match status" value="1"/>
</dbReference>
<comment type="catalytic activity">
    <reaction evidence="1">
        <text>S-ubiquitinyl-[E2 ubiquitin-conjugating enzyme]-L-cysteine + [acceptor protein]-L-lysine = [E2 ubiquitin-conjugating enzyme]-L-cysteine + N(6)-ubiquitinyl-[acceptor protein]-L-lysine.</text>
        <dbReference type="EC" id="2.3.2.27"/>
    </reaction>
</comment>
<dbReference type="Proteomes" id="UP000628137">
    <property type="component" value="Unassembled WGS sequence"/>
</dbReference>
<evidence type="ECO:0000256" key="8">
    <source>
        <dbReference type="ARBA" id="ARBA00022679"/>
    </source>
</evidence>